<dbReference type="Pfam" id="PF00291">
    <property type="entry name" value="PALP"/>
    <property type="match status" value="1"/>
</dbReference>
<dbReference type="OrthoDB" id="7773036at2759"/>
<dbReference type="GO" id="GO:0009097">
    <property type="term" value="P:isoleucine biosynthetic process"/>
    <property type="evidence" value="ECO:0007669"/>
    <property type="project" value="TreeGrafter"/>
</dbReference>
<evidence type="ECO:0000256" key="10">
    <source>
        <dbReference type="ARBA" id="ARBA00049406"/>
    </source>
</evidence>
<keyword evidence="7" id="KW-0963">Cytoplasm</keyword>
<protein>
    <recommendedName>
        <fullName evidence="5">L-serine ammonia-lyase</fullName>
        <ecNumber evidence="5">4.3.1.17</ecNumber>
    </recommendedName>
</protein>
<dbReference type="SUPFAM" id="SSF53686">
    <property type="entry name" value="Tryptophan synthase beta subunit-like PLP-dependent enzymes"/>
    <property type="match status" value="1"/>
</dbReference>
<evidence type="ECO:0000313" key="14">
    <source>
        <dbReference type="Proteomes" id="UP000237481"/>
    </source>
</evidence>
<evidence type="ECO:0000313" key="13">
    <source>
        <dbReference type="EMBL" id="POR33543.1"/>
    </source>
</evidence>
<evidence type="ECO:0000256" key="1">
    <source>
        <dbReference type="ARBA" id="ARBA00001933"/>
    </source>
</evidence>
<dbReference type="Proteomes" id="UP000237481">
    <property type="component" value="Unassembled WGS sequence"/>
</dbReference>
<comment type="cofactor">
    <cofactor evidence="1">
        <name>pyridoxal 5'-phosphate</name>
        <dbReference type="ChEBI" id="CHEBI:597326"/>
    </cofactor>
</comment>
<feature type="signal peptide" evidence="11">
    <location>
        <begin position="1"/>
        <end position="17"/>
    </location>
</feature>
<reference evidence="13 14" key="1">
    <citation type="submission" date="2018-01" db="EMBL/GenBank/DDBJ databases">
        <title>Harnessing the power of phylogenomics to disentangle the directionality and signatures of interkingdom host jumping in the parasitic fungal genus Tolypocladium.</title>
        <authorList>
            <person name="Quandt C.A."/>
            <person name="Patterson W."/>
            <person name="Spatafora J.W."/>
        </authorList>
    </citation>
    <scope>NUCLEOTIDE SEQUENCE [LARGE SCALE GENOMIC DNA]</scope>
    <source>
        <strain evidence="13 14">NRBC 100945</strain>
    </source>
</reference>
<evidence type="ECO:0000256" key="3">
    <source>
        <dbReference type="ARBA" id="ARBA00004742"/>
    </source>
</evidence>
<evidence type="ECO:0000256" key="4">
    <source>
        <dbReference type="ARBA" id="ARBA00010869"/>
    </source>
</evidence>
<organism evidence="13 14">
    <name type="scientific">Tolypocladium paradoxum</name>
    <dbReference type="NCBI Taxonomy" id="94208"/>
    <lineage>
        <taxon>Eukaryota</taxon>
        <taxon>Fungi</taxon>
        <taxon>Dikarya</taxon>
        <taxon>Ascomycota</taxon>
        <taxon>Pezizomycotina</taxon>
        <taxon>Sordariomycetes</taxon>
        <taxon>Hypocreomycetidae</taxon>
        <taxon>Hypocreales</taxon>
        <taxon>Ophiocordycipitaceae</taxon>
        <taxon>Tolypocladium</taxon>
    </lineage>
</organism>
<dbReference type="GO" id="GO:0004794">
    <property type="term" value="F:threonine deaminase activity"/>
    <property type="evidence" value="ECO:0007669"/>
    <property type="project" value="TreeGrafter"/>
</dbReference>
<sequence length="532" mass="56522">MKPVALMLLAGAALAAAKPTVYFIRHGEKPSDADDDALSARGKLRAQCLRKVFGAGSQYDIGHIMAQRPGSHGSRRRPYDTVAPLASDLGIRVDTSCHRDDRKCVKDVVEGYSGSGNILICWEHKRLKHLAKALGAKGVEKYPSGHFDIIWTDPPPYKKIVDVTFTQPSHAALARNDGLRRQSPVDRNASRKVCHALRRSWLPSGSFKSRGIGNFMAARLEQLRDACGAHAEPHFYSSSGGNAGLACVHAAVTLGCRATVVVPLSTTAFVVAKLRQAGAADVMQRGASWHEADSYLTGTVMAEARARGEAAVYVPPFDAPDIWDGNAGISREIARQIGDVARHYPVSSGPRCNGDGVSGNGARCSMGDVDAIVCSVGGGGLFSGVMQGLDELQVRRTRVIAVETRGADSLSQAVAKKALVTLPAITSLATSLGASTVCEKALEYALRDTVSTVVLPDSEAISACRRFADEERFLVELACGVCPALCYNGRLAELVPGFSKDSVVVLVICGGSNMSLDIMDKYTTSQAAEPKA</sequence>
<keyword evidence="8" id="KW-0663">Pyridoxal phosphate</keyword>
<evidence type="ECO:0000256" key="11">
    <source>
        <dbReference type="SAM" id="SignalP"/>
    </source>
</evidence>
<gene>
    <name evidence="13" type="ORF">TPAR_06235</name>
</gene>
<name>A0A2S4KTN1_9HYPO</name>
<accession>A0A2S4KTN1</accession>
<dbReference type="AlphaFoldDB" id="A0A2S4KTN1"/>
<evidence type="ECO:0000256" key="6">
    <source>
        <dbReference type="ARBA" id="ARBA00022432"/>
    </source>
</evidence>
<dbReference type="PANTHER" id="PTHR48078:SF2">
    <property type="entry name" value="CATABOLIC L-SERINE_THREONINE DEHYDRATASE"/>
    <property type="match status" value="1"/>
</dbReference>
<dbReference type="Gene3D" id="3.40.50.1100">
    <property type="match status" value="2"/>
</dbReference>
<dbReference type="InterPro" id="IPR036052">
    <property type="entry name" value="TrpB-like_PALP_sf"/>
</dbReference>
<comment type="pathway">
    <text evidence="3">Carbohydrate biosynthesis; gluconeogenesis.</text>
</comment>
<keyword evidence="9" id="KW-0456">Lyase</keyword>
<dbReference type="FunFam" id="3.40.50.1100:FF:000040">
    <property type="entry name" value="L-serine dehydratase, putative"/>
    <property type="match status" value="1"/>
</dbReference>
<comment type="caution">
    <text evidence="13">The sequence shown here is derived from an EMBL/GenBank/DDBJ whole genome shotgun (WGS) entry which is preliminary data.</text>
</comment>
<evidence type="ECO:0000256" key="5">
    <source>
        <dbReference type="ARBA" id="ARBA00012093"/>
    </source>
</evidence>
<dbReference type="STRING" id="94208.A0A2S4KTN1"/>
<keyword evidence="14" id="KW-1185">Reference proteome</keyword>
<evidence type="ECO:0000256" key="8">
    <source>
        <dbReference type="ARBA" id="ARBA00022898"/>
    </source>
</evidence>
<dbReference type="GO" id="GO:0006565">
    <property type="term" value="P:L-serine catabolic process"/>
    <property type="evidence" value="ECO:0007669"/>
    <property type="project" value="TreeGrafter"/>
</dbReference>
<dbReference type="GO" id="GO:0006567">
    <property type="term" value="P:L-threonine catabolic process"/>
    <property type="evidence" value="ECO:0007669"/>
    <property type="project" value="TreeGrafter"/>
</dbReference>
<proteinExistence type="inferred from homology"/>
<feature type="domain" description="Tryptophan synthase beta chain-like PALP" evidence="12">
    <location>
        <begin position="202"/>
        <end position="510"/>
    </location>
</feature>
<dbReference type="GO" id="GO:0005737">
    <property type="term" value="C:cytoplasm"/>
    <property type="evidence" value="ECO:0007669"/>
    <property type="project" value="UniProtKB-SubCell"/>
</dbReference>
<dbReference type="InterPro" id="IPR050147">
    <property type="entry name" value="Ser/Thr_Dehydratase"/>
</dbReference>
<dbReference type="EC" id="4.3.1.17" evidence="5"/>
<evidence type="ECO:0000256" key="9">
    <source>
        <dbReference type="ARBA" id="ARBA00023239"/>
    </source>
</evidence>
<keyword evidence="6" id="KW-0312">Gluconeogenesis</keyword>
<dbReference type="EMBL" id="PKSG01000679">
    <property type="protein sequence ID" value="POR33543.1"/>
    <property type="molecule type" value="Genomic_DNA"/>
</dbReference>
<dbReference type="GO" id="GO:0003941">
    <property type="term" value="F:L-serine ammonia-lyase activity"/>
    <property type="evidence" value="ECO:0007669"/>
    <property type="project" value="UniProtKB-EC"/>
</dbReference>
<dbReference type="GO" id="GO:0006094">
    <property type="term" value="P:gluconeogenesis"/>
    <property type="evidence" value="ECO:0007669"/>
    <property type="project" value="UniProtKB-KW"/>
</dbReference>
<keyword evidence="11" id="KW-0732">Signal</keyword>
<dbReference type="PANTHER" id="PTHR48078">
    <property type="entry name" value="THREONINE DEHYDRATASE, MITOCHONDRIAL-RELATED"/>
    <property type="match status" value="1"/>
</dbReference>
<feature type="chain" id="PRO_5015707810" description="L-serine ammonia-lyase" evidence="11">
    <location>
        <begin position="18"/>
        <end position="532"/>
    </location>
</feature>
<comment type="similarity">
    <text evidence="4">Belongs to the serine/threonine dehydratase family.</text>
</comment>
<comment type="catalytic activity">
    <reaction evidence="10">
        <text>L-serine = pyruvate + NH4(+)</text>
        <dbReference type="Rhea" id="RHEA:19169"/>
        <dbReference type="ChEBI" id="CHEBI:15361"/>
        <dbReference type="ChEBI" id="CHEBI:28938"/>
        <dbReference type="ChEBI" id="CHEBI:33384"/>
        <dbReference type="EC" id="4.3.1.17"/>
    </reaction>
</comment>
<evidence type="ECO:0000256" key="7">
    <source>
        <dbReference type="ARBA" id="ARBA00022490"/>
    </source>
</evidence>
<evidence type="ECO:0000259" key="12">
    <source>
        <dbReference type="Pfam" id="PF00291"/>
    </source>
</evidence>
<dbReference type="InterPro" id="IPR001926">
    <property type="entry name" value="TrpB-like_PALP"/>
</dbReference>
<evidence type="ECO:0000256" key="2">
    <source>
        <dbReference type="ARBA" id="ARBA00004496"/>
    </source>
</evidence>
<comment type="subcellular location">
    <subcellularLocation>
        <location evidence="2">Cytoplasm</location>
    </subcellularLocation>
</comment>